<dbReference type="OrthoDB" id="8809170at2"/>
<sequence>MAQVAGGIIRLTCGGIGTGKSYKNVKDAEEIKSKNIYKKIYSNIRSHAKLSNGTIEEMPEDWRKCDDYSLIIFDEVQFHEKFSKHYSNRRDGEIVDLSMIRHRHIDIWLISPSPALVNADVKKLVNQYYWLEAQSKDVTKWWLFSKEYATVTKTIKNQALDESTYKIEEKYYNLYESTEDGTASGRSVIRNMRFVGFVVGMIFVLLIIVGLGTYLAKSSQKGTQALSEKEQASANTSQKKPEQAYSKITVENQDFECRKAENVDNEICKKWFDELSKNGKSLNSMNPDGSSYQTVDYNPADPFAVNKIEYQYQVKQVPVFSGCVKFDGRYYGYTQQATRLEISQEDCKRVMSGDRPFNPFSERSPVSNIAQNSVSTDQQLTREQFAKYHQAKEEGLI</sequence>
<evidence type="ECO:0000256" key="2">
    <source>
        <dbReference type="SAM" id="Phobius"/>
    </source>
</evidence>
<name>A0A1E7QZS5_9GAMM</name>
<feature type="region of interest" description="Disordered" evidence="1">
    <location>
        <begin position="356"/>
        <end position="375"/>
    </location>
</feature>
<evidence type="ECO:0000259" key="3">
    <source>
        <dbReference type="Pfam" id="PF05707"/>
    </source>
</evidence>
<feature type="domain" description="Zona occludens toxin N-terminal" evidence="3">
    <location>
        <begin position="48"/>
        <end position="181"/>
    </location>
</feature>
<dbReference type="Pfam" id="PF05707">
    <property type="entry name" value="Zot"/>
    <property type="match status" value="1"/>
</dbReference>
<organism evidence="4 5">
    <name type="scientific">Acinetobacter qingfengensis</name>
    <dbReference type="NCBI Taxonomy" id="1262585"/>
    <lineage>
        <taxon>Bacteria</taxon>
        <taxon>Pseudomonadati</taxon>
        <taxon>Pseudomonadota</taxon>
        <taxon>Gammaproteobacteria</taxon>
        <taxon>Moraxellales</taxon>
        <taxon>Moraxellaceae</taxon>
        <taxon>Acinetobacter</taxon>
    </lineage>
</organism>
<proteinExistence type="predicted"/>
<keyword evidence="2" id="KW-0472">Membrane</keyword>
<evidence type="ECO:0000313" key="5">
    <source>
        <dbReference type="Proteomes" id="UP000185895"/>
    </source>
</evidence>
<gene>
    <name evidence="4" type="ORF">BJI46_14555</name>
</gene>
<keyword evidence="2" id="KW-0812">Transmembrane</keyword>
<evidence type="ECO:0000256" key="1">
    <source>
        <dbReference type="SAM" id="MobiDB-lite"/>
    </source>
</evidence>
<dbReference type="Proteomes" id="UP000185895">
    <property type="component" value="Unassembled WGS sequence"/>
</dbReference>
<keyword evidence="2" id="KW-1133">Transmembrane helix</keyword>
<keyword evidence="5" id="KW-1185">Reference proteome</keyword>
<feature type="compositionally biased region" description="Polar residues" evidence="1">
    <location>
        <begin position="364"/>
        <end position="375"/>
    </location>
</feature>
<feature type="transmembrane region" description="Helical" evidence="2">
    <location>
        <begin position="194"/>
        <end position="216"/>
    </location>
</feature>
<dbReference type="InterPro" id="IPR008900">
    <property type="entry name" value="Zot_N"/>
</dbReference>
<dbReference type="AlphaFoldDB" id="A0A1E7QZS5"/>
<dbReference type="EMBL" id="MKKK01000061">
    <property type="protein sequence ID" value="OEY92541.1"/>
    <property type="molecule type" value="Genomic_DNA"/>
</dbReference>
<reference evidence="4 5" key="1">
    <citation type="submission" date="2016-09" db="EMBL/GenBank/DDBJ databases">
        <authorList>
            <person name="Capua I."/>
            <person name="De Benedictis P."/>
            <person name="Joannis T."/>
            <person name="Lombin L.H."/>
            <person name="Cattoli G."/>
        </authorList>
    </citation>
    <scope>NUCLEOTIDE SEQUENCE [LARGE SCALE GENOMIC DNA]</scope>
    <source>
        <strain evidence="4 5">ANC 4671</strain>
    </source>
</reference>
<comment type="caution">
    <text evidence="4">The sequence shown here is derived from an EMBL/GenBank/DDBJ whole genome shotgun (WGS) entry which is preliminary data.</text>
</comment>
<dbReference type="InterPro" id="IPR027417">
    <property type="entry name" value="P-loop_NTPase"/>
</dbReference>
<protein>
    <recommendedName>
        <fullName evidence="3">Zona occludens toxin N-terminal domain-containing protein</fullName>
    </recommendedName>
</protein>
<evidence type="ECO:0000313" key="4">
    <source>
        <dbReference type="EMBL" id="OEY92541.1"/>
    </source>
</evidence>
<dbReference type="Gene3D" id="3.40.50.300">
    <property type="entry name" value="P-loop containing nucleotide triphosphate hydrolases"/>
    <property type="match status" value="1"/>
</dbReference>
<accession>A0A1E7QZS5</accession>
<dbReference type="RefSeq" id="WP_070070762.1">
    <property type="nucleotide sequence ID" value="NZ_MKKK01000061.1"/>
</dbReference>
<dbReference type="STRING" id="1262585.BJI46_14555"/>